<sequence>MRTSPRSSKPSISESSCIIVRWTSASPEVFESVRFEAEAVHLGEQLHHRPLDLGVARGLRVRPLRGDGVDLVDEEDGGLVLAGDLEEVPDQLGALADELVDELGAGHLDERRVRLVGDGLREHRLPGARRAVQQDAARGRDAHVLEHVGVFQRHLDGLPDLLHLVFEPADVGVGDVRGVFDLHHAGADVGLLLQLLDHGQGVVDRDAVVGVELLAHLVGDLRERLLVVPVLFDHGAVGRDLLYRRHEQRGLLQLLVLVGEPLELLLVLVVLRVGVEELVAHLLVLGLEDVEPLLKGVDFLLFRRRSLVVGHIDVVDRIAHCVY</sequence>
<dbReference type="EMBL" id="AOJM01000070">
    <property type="protein sequence ID" value="ELZ46275.1"/>
    <property type="molecule type" value="Genomic_DNA"/>
</dbReference>
<evidence type="ECO:0000313" key="1">
    <source>
        <dbReference type="EMBL" id="ELZ46275.1"/>
    </source>
</evidence>
<proteinExistence type="predicted"/>
<reference evidence="1 2" key="1">
    <citation type="journal article" date="2014" name="PLoS Genet.">
        <title>Phylogenetically driven sequencing of extremely halophilic archaea reveals strategies for static and dynamic osmo-response.</title>
        <authorList>
            <person name="Becker E.A."/>
            <person name="Seitzer P.M."/>
            <person name="Tritt A."/>
            <person name="Larsen D."/>
            <person name="Krusor M."/>
            <person name="Yao A.I."/>
            <person name="Wu D."/>
            <person name="Madern D."/>
            <person name="Eisen J.A."/>
            <person name="Darling A.E."/>
            <person name="Facciotti M.T."/>
        </authorList>
    </citation>
    <scope>NUCLEOTIDE SEQUENCE [LARGE SCALE GENOMIC DNA]</scope>
    <source>
        <strain evidence="1 2">JCM 9100</strain>
    </source>
</reference>
<protein>
    <recommendedName>
        <fullName evidence="3">NAD-specific glutamate dehydrogenase</fullName>
    </recommendedName>
</protein>
<dbReference type="AlphaFoldDB" id="M0EEU2"/>
<gene>
    <name evidence="1" type="ORF">C465_12903</name>
</gene>
<organism evidence="1 2">
    <name type="scientific">Halorubrum distributum JCM 9100</name>
    <dbReference type="NCBI Taxonomy" id="1227467"/>
    <lineage>
        <taxon>Archaea</taxon>
        <taxon>Methanobacteriati</taxon>
        <taxon>Methanobacteriota</taxon>
        <taxon>Stenosarchaea group</taxon>
        <taxon>Halobacteria</taxon>
        <taxon>Halobacteriales</taxon>
        <taxon>Haloferacaceae</taxon>
        <taxon>Halorubrum</taxon>
        <taxon>Halorubrum distributum group</taxon>
    </lineage>
</organism>
<name>M0EEU2_9EURY</name>
<keyword evidence="2" id="KW-1185">Reference proteome</keyword>
<accession>M0EEU2</accession>
<evidence type="ECO:0000313" key="2">
    <source>
        <dbReference type="Proteomes" id="UP000011526"/>
    </source>
</evidence>
<evidence type="ECO:0008006" key="3">
    <source>
        <dbReference type="Google" id="ProtNLM"/>
    </source>
</evidence>
<comment type="caution">
    <text evidence="1">The sequence shown here is derived from an EMBL/GenBank/DDBJ whole genome shotgun (WGS) entry which is preliminary data.</text>
</comment>
<dbReference type="Proteomes" id="UP000011526">
    <property type="component" value="Unassembled WGS sequence"/>
</dbReference>